<dbReference type="AlphaFoldDB" id="A0A379LL43"/>
<protein>
    <submittedName>
        <fullName evidence="1">Uncharacterized protein</fullName>
    </submittedName>
</protein>
<dbReference type="Proteomes" id="UP000254123">
    <property type="component" value="Unassembled WGS sequence"/>
</dbReference>
<sequence>MPDAFFATIRKVENKLLSDDEVIFCGQGIHIFNPILKDTLIIDDRSDCTENQLNKWTVTFLKTVLLIRH</sequence>
<dbReference type="RefSeq" id="WP_028859943.1">
    <property type="nucleotide sequence ID" value="NZ_UGVC01000001.1"/>
</dbReference>
<proteinExistence type="predicted"/>
<keyword evidence="2" id="KW-1185">Reference proteome</keyword>
<name>A0A379LL43_9GAMM</name>
<evidence type="ECO:0000313" key="2">
    <source>
        <dbReference type="Proteomes" id="UP000254123"/>
    </source>
</evidence>
<dbReference type="EMBL" id="UGVC01000001">
    <property type="protein sequence ID" value="SUD91310.1"/>
    <property type="molecule type" value="Genomic_DNA"/>
</dbReference>
<reference evidence="1 2" key="1">
    <citation type="submission" date="2018-06" db="EMBL/GenBank/DDBJ databases">
        <authorList>
            <consortium name="Pathogen Informatics"/>
            <person name="Doyle S."/>
        </authorList>
    </citation>
    <scope>NUCLEOTIDE SEQUENCE [LARGE SCALE GENOMIC DNA]</scope>
    <source>
        <strain evidence="1 2">NCTC10526</strain>
    </source>
</reference>
<accession>A0A379LL43</accession>
<evidence type="ECO:0000313" key="1">
    <source>
        <dbReference type="EMBL" id="SUD91310.1"/>
    </source>
</evidence>
<gene>
    <name evidence="1" type="ORF">NCTC10526_01661</name>
</gene>
<organism evidence="1 2">
    <name type="scientific">Psychrobacter phenylpyruvicus</name>
    <dbReference type="NCBI Taxonomy" id="29432"/>
    <lineage>
        <taxon>Bacteria</taxon>
        <taxon>Pseudomonadati</taxon>
        <taxon>Pseudomonadota</taxon>
        <taxon>Gammaproteobacteria</taxon>
        <taxon>Moraxellales</taxon>
        <taxon>Moraxellaceae</taxon>
        <taxon>Psychrobacter</taxon>
    </lineage>
</organism>